<dbReference type="EMBL" id="GGEC01075365">
    <property type="protein sequence ID" value="MBX55849.1"/>
    <property type="molecule type" value="Transcribed_RNA"/>
</dbReference>
<organism evidence="1">
    <name type="scientific">Rhizophora mucronata</name>
    <name type="common">Asiatic mangrove</name>
    <dbReference type="NCBI Taxonomy" id="61149"/>
    <lineage>
        <taxon>Eukaryota</taxon>
        <taxon>Viridiplantae</taxon>
        <taxon>Streptophyta</taxon>
        <taxon>Embryophyta</taxon>
        <taxon>Tracheophyta</taxon>
        <taxon>Spermatophyta</taxon>
        <taxon>Magnoliopsida</taxon>
        <taxon>eudicotyledons</taxon>
        <taxon>Gunneridae</taxon>
        <taxon>Pentapetalae</taxon>
        <taxon>rosids</taxon>
        <taxon>fabids</taxon>
        <taxon>Malpighiales</taxon>
        <taxon>Rhizophoraceae</taxon>
        <taxon>Rhizophora</taxon>
    </lineage>
</organism>
<protein>
    <submittedName>
        <fullName evidence="1">Uncharacterized protein</fullName>
    </submittedName>
</protein>
<dbReference type="AlphaFoldDB" id="A0A2P2PMJ4"/>
<evidence type="ECO:0000313" key="1">
    <source>
        <dbReference type="EMBL" id="MBX55849.1"/>
    </source>
</evidence>
<sequence length="17" mass="2074">MQSPLLFRFSFWGLEIC</sequence>
<reference evidence="1" key="1">
    <citation type="submission" date="2018-02" db="EMBL/GenBank/DDBJ databases">
        <title>Rhizophora mucronata_Transcriptome.</title>
        <authorList>
            <person name="Meera S.P."/>
            <person name="Sreeshan A."/>
            <person name="Augustine A."/>
        </authorList>
    </citation>
    <scope>NUCLEOTIDE SEQUENCE</scope>
    <source>
        <tissue evidence="1">Leaf</tissue>
    </source>
</reference>
<proteinExistence type="predicted"/>
<name>A0A2P2PMJ4_RHIMU</name>
<accession>A0A2P2PMJ4</accession>